<sequence length="146" mass="16513">MVVRPIEVYEDSDLNFGRRTSAMSSHGNNDHTRMLPQDEDLVVYASQKAFESLPNVSKSISELTALKGVGQFVEKATRIDVEADAVTGIRIVKKRRTEITIITQTEHGHERCDCHRYSYQLDVFYGDAKGNTNSHMAARKDRVQVN</sequence>
<gene>
    <name evidence="1" type="ORF">Tci_035125</name>
</gene>
<dbReference type="EMBL" id="BKCJ010004797">
    <property type="protein sequence ID" value="GEU63147.1"/>
    <property type="molecule type" value="Genomic_DNA"/>
</dbReference>
<comment type="caution">
    <text evidence="1">The sequence shown here is derived from an EMBL/GenBank/DDBJ whole genome shotgun (WGS) entry which is preliminary data.</text>
</comment>
<accession>A0A6L2LQB8</accession>
<dbReference type="AlphaFoldDB" id="A0A6L2LQB8"/>
<proteinExistence type="predicted"/>
<protein>
    <submittedName>
        <fullName evidence="1">DNA binding protein</fullName>
    </submittedName>
</protein>
<organism evidence="1">
    <name type="scientific">Tanacetum cinerariifolium</name>
    <name type="common">Dalmatian daisy</name>
    <name type="synonym">Chrysanthemum cinerariifolium</name>
    <dbReference type="NCBI Taxonomy" id="118510"/>
    <lineage>
        <taxon>Eukaryota</taxon>
        <taxon>Viridiplantae</taxon>
        <taxon>Streptophyta</taxon>
        <taxon>Embryophyta</taxon>
        <taxon>Tracheophyta</taxon>
        <taxon>Spermatophyta</taxon>
        <taxon>Magnoliopsida</taxon>
        <taxon>eudicotyledons</taxon>
        <taxon>Gunneridae</taxon>
        <taxon>Pentapetalae</taxon>
        <taxon>asterids</taxon>
        <taxon>campanulids</taxon>
        <taxon>Asterales</taxon>
        <taxon>Asteraceae</taxon>
        <taxon>Asteroideae</taxon>
        <taxon>Anthemideae</taxon>
        <taxon>Anthemidinae</taxon>
        <taxon>Tanacetum</taxon>
    </lineage>
</organism>
<name>A0A6L2LQB8_TANCI</name>
<reference evidence="1" key="1">
    <citation type="journal article" date="2019" name="Sci. Rep.">
        <title>Draft genome of Tanacetum cinerariifolium, the natural source of mosquito coil.</title>
        <authorList>
            <person name="Yamashiro T."/>
            <person name="Shiraishi A."/>
            <person name="Satake H."/>
            <person name="Nakayama K."/>
        </authorList>
    </citation>
    <scope>NUCLEOTIDE SEQUENCE</scope>
</reference>
<evidence type="ECO:0000313" key="1">
    <source>
        <dbReference type="EMBL" id="GEU63147.1"/>
    </source>
</evidence>